<evidence type="ECO:0000313" key="2">
    <source>
        <dbReference type="Proteomes" id="UP000230869"/>
    </source>
</evidence>
<name>A0A2M6K8Q7_9BACT</name>
<reference evidence="1 2" key="1">
    <citation type="submission" date="2017-09" db="EMBL/GenBank/DDBJ databases">
        <title>Depth-based differentiation of microbial function through sediment-hosted aquifers and enrichment of novel symbionts in the deep terrestrial subsurface.</title>
        <authorList>
            <person name="Probst A.J."/>
            <person name="Ladd B."/>
            <person name="Jarett J.K."/>
            <person name="Geller-Mcgrath D.E."/>
            <person name="Sieber C.M."/>
            <person name="Emerson J.B."/>
            <person name="Anantharaman K."/>
            <person name="Thomas B.C."/>
            <person name="Malmstrom R."/>
            <person name="Stieglmeier M."/>
            <person name="Klingl A."/>
            <person name="Woyke T."/>
            <person name="Ryan C.M."/>
            <person name="Banfield J.F."/>
        </authorList>
    </citation>
    <scope>NUCLEOTIDE SEQUENCE [LARGE SCALE GENOMIC DNA]</scope>
    <source>
        <strain evidence="1">CG11_big_fil_rev_8_21_14_0_20_39_10</strain>
    </source>
</reference>
<dbReference type="AlphaFoldDB" id="A0A2M6K8Q7"/>
<sequence length="66" mass="8011">MYNWSINTTKLQQNPEEYERFVLEQRINFGLNNHKLSLKALKKYWGVLDIDPDKRSFLKKIVWPQS</sequence>
<dbReference type="EMBL" id="PCWW01000052">
    <property type="protein sequence ID" value="PIR13188.1"/>
    <property type="molecule type" value="Genomic_DNA"/>
</dbReference>
<accession>A0A2M6K8Q7</accession>
<dbReference type="Proteomes" id="UP000230869">
    <property type="component" value="Unassembled WGS sequence"/>
</dbReference>
<gene>
    <name evidence="1" type="ORF">COV49_03045</name>
</gene>
<protein>
    <submittedName>
        <fullName evidence="1">Uncharacterized protein</fullName>
    </submittedName>
</protein>
<comment type="caution">
    <text evidence="1">The sequence shown here is derived from an EMBL/GenBank/DDBJ whole genome shotgun (WGS) entry which is preliminary data.</text>
</comment>
<evidence type="ECO:0000313" key="1">
    <source>
        <dbReference type="EMBL" id="PIR13188.1"/>
    </source>
</evidence>
<proteinExistence type="predicted"/>
<organism evidence="1 2">
    <name type="scientific">Candidatus Falkowbacteria bacterium CG11_big_fil_rev_8_21_14_0_20_39_10</name>
    <dbReference type="NCBI Taxonomy" id="1974570"/>
    <lineage>
        <taxon>Bacteria</taxon>
        <taxon>Candidatus Falkowiibacteriota</taxon>
    </lineage>
</organism>